<evidence type="ECO:0000313" key="2">
    <source>
        <dbReference type="EMBL" id="SFA49810.1"/>
    </source>
</evidence>
<dbReference type="Proteomes" id="UP000182312">
    <property type="component" value="Unassembled WGS sequence"/>
</dbReference>
<name>A0A1I0TDL9_9RHOB</name>
<gene>
    <name evidence="2" type="ORF">SAMN04487972_10713</name>
</gene>
<sequence>MDMCQLYWNEYNLIYGAYEDFNGHFITLKSWSVSVALAAIIAVYSEKLGASGRVILWVAALAAIPFWVLDTIWKSYQSAYLDRLRTLEGFGNCKNLEGYALGSISSWQDAHNEFGLLDWLGFAINSAFPHAFVLIVGLILVWRFPPRAIHKDKQ</sequence>
<feature type="transmembrane region" description="Helical" evidence="1">
    <location>
        <begin position="54"/>
        <end position="73"/>
    </location>
</feature>
<accession>A0A1I0TDL9</accession>
<dbReference type="AlphaFoldDB" id="A0A1I0TDL9"/>
<dbReference type="RefSeq" id="WP_139221637.1">
    <property type="nucleotide sequence ID" value="NZ_FOJO01000007.1"/>
</dbReference>
<organism evidence="2 3">
    <name type="scientific">Paracoccus halophilus</name>
    <dbReference type="NCBI Taxonomy" id="376733"/>
    <lineage>
        <taxon>Bacteria</taxon>
        <taxon>Pseudomonadati</taxon>
        <taxon>Pseudomonadota</taxon>
        <taxon>Alphaproteobacteria</taxon>
        <taxon>Rhodobacterales</taxon>
        <taxon>Paracoccaceae</taxon>
        <taxon>Paracoccus</taxon>
    </lineage>
</organism>
<evidence type="ECO:0000313" key="3">
    <source>
        <dbReference type="Proteomes" id="UP000182312"/>
    </source>
</evidence>
<dbReference type="OrthoDB" id="7865111at2"/>
<feature type="transmembrane region" description="Helical" evidence="1">
    <location>
        <begin position="119"/>
        <end position="144"/>
    </location>
</feature>
<protein>
    <submittedName>
        <fullName evidence="2">Uncharacterized protein</fullName>
    </submittedName>
</protein>
<keyword evidence="1" id="KW-1133">Transmembrane helix</keyword>
<evidence type="ECO:0000256" key="1">
    <source>
        <dbReference type="SAM" id="Phobius"/>
    </source>
</evidence>
<dbReference type="EMBL" id="FOJO01000007">
    <property type="protein sequence ID" value="SFA49810.1"/>
    <property type="molecule type" value="Genomic_DNA"/>
</dbReference>
<keyword evidence="1" id="KW-0812">Transmembrane</keyword>
<feature type="transmembrane region" description="Helical" evidence="1">
    <location>
        <begin position="25"/>
        <end position="45"/>
    </location>
</feature>
<keyword evidence="1" id="KW-0472">Membrane</keyword>
<reference evidence="2 3" key="1">
    <citation type="submission" date="2016-10" db="EMBL/GenBank/DDBJ databases">
        <authorList>
            <person name="de Groot N.N."/>
        </authorList>
    </citation>
    <scope>NUCLEOTIDE SEQUENCE [LARGE SCALE GENOMIC DNA]</scope>
    <source>
        <strain evidence="2 3">CGMCC 1.6117</strain>
    </source>
</reference>
<proteinExistence type="predicted"/>